<dbReference type="EMBL" id="AVOT02078702">
    <property type="protein sequence ID" value="MBW0566185.1"/>
    <property type="molecule type" value="Genomic_DNA"/>
</dbReference>
<dbReference type="Proteomes" id="UP000765509">
    <property type="component" value="Unassembled WGS sequence"/>
</dbReference>
<sequence length="132" mass="14685">MVTNSPSANLLLPLPSFINQIITFLWLRSEVTIGWWPRRGGGQINTRWNQDNHPEAFPSSSLRLQNPLPLGNAFIIVDNEGVLMKATWEGTPLAMWLEWSHNKQAFFVCLLASITSVILCGHTNAGDTLLSA</sequence>
<dbReference type="AlphaFoldDB" id="A0A9Q3JRD5"/>
<reference evidence="1" key="1">
    <citation type="submission" date="2021-03" db="EMBL/GenBank/DDBJ databases">
        <title>Draft genome sequence of rust myrtle Austropuccinia psidii MF-1, a brazilian biotype.</title>
        <authorList>
            <person name="Quecine M.C."/>
            <person name="Pachon D.M.R."/>
            <person name="Bonatelli M.L."/>
            <person name="Correr F.H."/>
            <person name="Franceschini L.M."/>
            <person name="Leite T.F."/>
            <person name="Margarido G.R.A."/>
            <person name="Almeida C.A."/>
            <person name="Ferrarezi J.A."/>
            <person name="Labate C.A."/>
        </authorList>
    </citation>
    <scope>NUCLEOTIDE SEQUENCE</scope>
    <source>
        <strain evidence="1">MF-1</strain>
    </source>
</reference>
<keyword evidence="2" id="KW-1185">Reference proteome</keyword>
<protein>
    <submittedName>
        <fullName evidence="1">Uncharacterized protein</fullName>
    </submittedName>
</protein>
<evidence type="ECO:0000313" key="2">
    <source>
        <dbReference type="Proteomes" id="UP000765509"/>
    </source>
</evidence>
<proteinExistence type="predicted"/>
<evidence type="ECO:0000313" key="1">
    <source>
        <dbReference type="EMBL" id="MBW0566185.1"/>
    </source>
</evidence>
<gene>
    <name evidence="1" type="ORF">O181_105900</name>
</gene>
<accession>A0A9Q3JRD5</accession>
<organism evidence="1 2">
    <name type="scientific">Austropuccinia psidii MF-1</name>
    <dbReference type="NCBI Taxonomy" id="1389203"/>
    <lineage>
        <taxon>Eukaryota</taxon>
        <taxon>Fungi</taxon>
        <taxon>Dikarya</taxon>
        <taxon>Basidiomycota</taxon>
        <taxon>Pucciniomycotina</taxon>
        <taxon>Pucciniomycetes</taxon>
        <taxon>Pucciniales</taxon>
        <taxon>Sphaerophragmiaceae</taxon>
        <taxon>Austropuccinia</taxon>
    </lineage>
</organism>
<comment type="caution">
    <text evidence="1">The sequence shown here is derived from an EMBL/GenBank/DDBJ whole genome shotgun (WGS) entry which is preliminary data.</text>
</comment>
<name>A0A9Q3JRD5_9BASI</name>